<dbReference type="EC" id="2.3.2.26" evidence="3"/>
<feature type="active site" description="Glycyl thioester intermediate" evidence="6">
    <location>
        <position position="759"/>
    </location>
</feature>
<comment type="catalytic activity">
    <reaction evidence="1">
        <text>S-ubiquitinyl-[E2 ubiquitin-conjugating enzyme]-L-cysteine + [acceptor protein]-L-lysine = [E2 ubiquitin-conjugating enzyme]-L-cysteine + N(6)-ubiquitinyl-[acceptor protein]-L-lysine.</text>
        <dbReference type="EC" id="2.3.2.26"/>
    </reaction>
</comment>
<evidence type="ECO:0000256" key="3">
    <source>
        <dbReference type="ARBA" id="ARBA00012485"/>
    </source>
</evidence>
<evidence type="ECO:0000313" key="10">
    <source>
        <dbReference type="EMBL" id="CAH0520445.1"/>
    </source>
</evidence>
<keyword evidence="8" id="KW-0812">Transmembrane</keyword>
<dbReference type="CDD" id="cd00078">
    <property type="entry name" value="HECTc"/>
    <property type="match status" value="1"/>
</dbReference>
<dbReference type="PANTHER" id="PTHR11254:SF440">
    <property type="entry name" value="E3 UBIQUITIN-PROTEIN LIGASE NEDD-4"/>
    <property type="match status" value="1"/>
</dbReference>
<evidence type="ECO:0000259" key="9">
    <source>
        <dbReference type="PROSITE" id="PS50237"/>
    </source>
</evidence>
<evidence type="ECO:0000256" key="2">
    <source>
        <dbReference type="ARBA" id="ARBA00004906"/>
    </source>
</evidence>
<organism evidence="10 11">
    <name type="scientific">Peronospora belbahrii</name>
    <dbReference type="NCBI Taxonomy" id="622444"/>
    <lineage>
        <taxon>Eukaryota</taxon>
        <taxon>Sar</taxon>
        <taxon>Stramenopiles</taxon>
        <taxon>Oomycota</taxon>
        <taxon>Peronosporomycetes</taxon>
        <taxon>Peronosporales</taxon>
        <taxon>Peronosporaceae</taxon>
        <taxon>Peronospora</taxon>
    </lineage>
</organism>
<keyword evidence="4" id="KW-0808">Transferase</keyword>
<protein>
    <recommendedName>
        <fullName evidence="3">HECT-type E3 ubiquitin transferase</fullName>
        <ecNumber evidence="3">2.3.2.26</ecNumber>
    </recommendedName>
</protein>
<keyword evidence="5 6" id="KW-0833">Ubl conjugation pathway</keyword>
<evidence type="ECO:0000256" key="5">
    <source>
        <dbReference type="ARBA" id="ARBA00022786"/>
    </source>
</evidence>
<dbReference type="Proteomes" id="UP001158986">
    <property type="component" value="Unassembled WGS sequence"/>
</dbReference>
<feature type="domain" description="HECT" evidence="9">
    <location>
        <begin position="457"/>
        <end position="792"/>
    </location>
</feature>
<evidence type="ECO:0000313" key="11">
    <source>
        <dbReference type="Proteomes" id="UP001158986"/>
    </source>
</evidence>
<reference evidence="10 11" key="1">
    <citation type="submission" date="2021-11" db="EMBL/GenBank/DDBJ databases">
        <authorList>
            <person name="Islam A."/>
            <person name="Islam S."/>
            <person name="Flora M.S."/>
            <person name="Rahman M."/>
            <person name="Ziaur R.M."/>
            <person name="Epstein J.H."/>
            <person name="Hassan M."/>
            <person name="Klassen M."/>
            <person name="Woodard K."/>
            <person name="Webb A."/>
            <person name="Webby R.J."/>
            <person name="El Zowalaty M.E."/>
        </authorList>
    </citation>
    <scope>NUCLEOTIDE SEQUENCE [LARGE SCALE GENOMIC DNA]</scope>
    <source>
        <strain evidence="10">Pbs1</strain>
    </source>
</reference>
<dbReference type="Gene3D" id="3.30.2410.10">
    <property type="entry name" value="Hect, E3 ligase catalytic domain"/>
    <property type="match status" value="1"/>
</dbReference>
<feature type="region of interest" description="Disordered" evidence="7">
    <location>
        <begin position="274"/>
        <end position="295"/>
    </location>
</feature>
<evidence type="ECO:0000256" key="8">
    <source>
        <dbReference type="SAM" id="Phobius"/>
    </source>
</evidence>
<keyword evidence="8" id="KW-0472">Membrane</keyword>
<dbReference type="PROSITE" id="PS50237">
    <property type="entry name" value="HECT"/>
    <property type="match status" value="1"/>
</dbReference>
<evidence type="ECO:0000256" key="6">
    <source>
        <dbReference type="PROSITE-ProRule" id="PRU00104"/>
    </source>
</evidence>
<dbReference type="Gene3D" id="3.30.2160.10">
    <property type="entry name" value="Hect, E3 ligase catalytic domain"/>
    <property type="match status" value="1"/>
</dbReference>
<evidence type="ECO:0000256" key="4">
    <source>
        <dbReference type="ARBA" id="ARBA00022679"/>
    </source>
</evidence>
<dbReference type="PANTHER" id="PTHR11254">
    <property type="entry name" value="HECT DOMAIN UBIQUITIN-PROTEIN LIGASE"/>
    <property type="match status" value="1"/>
</dbReference>
<gene>
    <name evidence="10" type="ORF">PBS001_LOCUS6925</name>
</gene>
<evidence type="ECO:0000256" key="7">
    <source>
        <dbReference type="SAM" id="MobiDB-lite"/>
    </source>
</evidence>
<dbReference type="Gene3D" id="3.90.1750.10">
    <property type="entry name" value="Hect, E3 ligase catalytic domains"/>
    <property type="match status" value="1"/>
</dbReference>
<proteinExistence type="predicted"/>
<dbReference type="InterPro" id="IPR000569">
    <property type="entry name" value="HECT_dom"/>
</dbReference>
<dbReference type="EMBL" id="CAKLCB010000358">
    <property type="protein sequence ID" value="CAH0520445.1"/>
    <property type="molecule type" value="Genomic_DNA"/>
</dbReference>
<dbReference type="InterPro" id="IPR035983">
    <property type="entry name" value="Hect_E3_ubiquitin_ligase"/>
</dbReference>
<comment type="pathway">
    <text evidence="2">Protein modification; protein ubiquitination.</text>
</comment>
<keyword evidence="11" id="KW-1185">Reference proteome</keyword>
<keyword evidence="8" id="KW-1133">Transmembrane helix</keyword>
<name>A0ABN8D4V4_9STRA</name>
<feature type="transmembrane region" description="Helical" evidence="8">
    <location>
        <begin position="73"/>
        <end position="92"/>
    </location>
</feature>
<comment type="caution">
    <text evidence="10">The sequence shown here is derived from an EMBL/GenBank/DDBJ whole genome shotgun (WGS) entry which is preliminary data.</text>
</comment>
<dbReference type="InterPro" id="IPR050409">
    <property type="entry name" value="E3_ubiq-protein_ligase"/>
</dbReference>
<accession>A0ABN8D4V4</accession>
<dbReference type="Pfam" id="PF00632">
    <property type="entry name" value="HECT"/>
    <property type="match status" value="1"/>
</dbReference>
<dbReference type="SMART" id="SM00119">
    <property type="entry name" value="HECTc"/>
    <property type="match status" value="1"/>
</dbReference>
<sequence>MSMSRFCTYGFIHDPKSVTAPYSNPYITDFVLNFVVSDVCPLFRSKKESECKRSGTLVKLLAISKEGMPGETIAVASVFVLLFALCFGWILVRSFKNFQHEAELNVPLIESKDRRLDAAIRDAEEGFHVCAFCGFENFKRFRFCTVCGEWIVERKDSDEEQNDGHAKGKTHAIKVSLLLIFRRISRVDETLSAPVARSSTLTTRRRLRALRRKEWRRKLDVEGRAYWFRDSRFGKAHVISTAFVVAFELVGTRPIVLCKSVGSQTQPSVRVIHTSDNDHSLPSSSSNHTEVPTGTVSPVVSISTQNVADAPRSPRAAELIFEQEHSVGNTNHTIGCARTGATLGPVERRMENLERFVQEKRPVLLFVSDTRVDASKLSIGVHSFSSDTAQDAPGAVASASVIASMTDAAKDFPSKYAHFVMKAAKLLVPAEKEHLRLNIVRASVFSDSMECLAVIPLRNLHSPIRINFLDEHGVDAGGLQREWFVMLNEALLNPHHGLFVCTDKSEQTYYLNPCPNADILPRQLLYLLAAGRLLGRALLERSMVCFHLAPPLLKLMLGYPLCFSDLEDVDPVVYNNLRWLLANDDADMLGLDFTVSIKDGDRYHDVELVPGGKDIAVTDSNKIEYVERRWQYVLIESVSPQLQIFLRGLYEIIPRNLLLLFDPVEFDFLLCGSEEIDVEDWKCNTTHSGVSRHHRVFKWFWGLVHEMPNEYRRRLLQFATGSLRVPLSGFSALTSYDGRLCPFTLNAVAGDGFIHSHACFNCLDLPLHAARDEFKAMLYAILETEAYGFTMA</sequence>
<evidence type="ECO:0000256" key="1">
    <source>
        <dbReference type="ARBA" id="ARBA00000885"/>
    </source>
</evidence>
<dbReference type="SUPFAM" id="SSF56204">
    <property type="entry name" value="Hect, E3 ligase catalytic domain"/>
    <property type="match status" value="1"/>
</dbReference>